<dbReference type="GO" id="GO:0008484">
    <property type="term" value="F:sulfuric ester hydrolase activity"/>
    <property type="evidence" value="ECO:0007669"/>
    <property type="project" value="TreeGrafter"/>
</dbReference>
<dbReference type="PROSITE" id="PS00523">
    <property type="entry name" value="SULFATASE_1"/>
    <property type="match status" value="1"/>
</dbReference>
<dbReference type="GO" id="GO:0046872">
    <property type="term" value="F:metal ion binding"/>
    <property type="evidence" value="ECO:0007669"/>
    <property type="project" value="UniProtKB-KW"/>
</dbReference>
<keyword evidence="2" id="KW-0479">Metal-binding</keyword>
<evidence type="ECO:0000313" key="5">
    <source>
        <dbReference type="EMBL" id="MDQ0288332.1"/>
    </source>
</evidence>
<dbReference type="InterPro" id="IPR017850">
    <property type="entry name" value="Alkaline_phosphatase_core_sf"/>
</dbReference>
<dbReference type="Proteomes" id="UP001238163">
    <property type="component" value="Unassembled WGS sequence"/>
</dbReference>
<comment type="similarity">
    <text evidence="1">Belongs to the sulfatase family.</text>
</comment>
<evidence type="ECO:0000256" key="1">
    <source>
        <dbReference type="ARBA" id="ARBA00008779"/>
    </source>
</evidence>
<dbReference type="AlphaFoldDB" id="A0AAE3VD67"/>
<dbReference type="RefSeq" id="WP_307259654.1">
    <property type="nucleotide sequence ID" value="NZ_JAUSVL010000001.1"/>
</dbReference>
<dbReference type="EMBL" id="JAUSVL010000001">
    <property type="protein sequence ID" value="MDQ0288332.1"/>
    <property type="molecule type" value="Genomic_DNA"/>
</dbReference>
<keyword evidence="3 5" id="KW-0378">Hydrolase</keyword>
<name>A0AAE3VD67_9BACT</name>
<sequence length="516" mass="58903">MAKNVLFITSDQQHWCTLGYLNPEVYTPNLDRLAARGTNFSRAYTVNPTCTPTRCSWLTGNYPSQHGAYSLGTKLAEDTPTANDEYREANVRTALVGKAHFQPLVTTPEFPSLEAYPVLHDMEFWRNYQGRFYGFDHVELARNHTDESHVGQHYALWMEEKGYANWREYFLPNDPHRCLPGDRYTSSEHAQRQAGQAWEIPEEIHYDAWIAERTNALMDGFHAKGERFFLWASFFDPHPQYMVPEPYASMYDPAKVTVPEFTPGEFADKPPHFALTQQLKPDFSAYRTDEGCNVLHGAGSHLLSREVKAKHIATMYGMVTMMDAYIGKILDHLDELGLTDDTLVVFTSDHGDFWGQHGLTMKALHHYEDLLRVPLIVALPGVIPAGKDCADLQCTVDLAPTMLGFMGLDIPRYMTGRDQGRNWCGDHAAARRHVVVENHHNPTTFHLRSLITDRYKITVYRNADHGELFDLQADPGEIVNLWDHADSRDLKMRLLLEFMQADMEIEAMPMPRIAPA</sequence>
<evidence type="ECO:0000259" key="4">
    <source>
        <dbReference type="Pfam" id="PF00884"/>
    </source>
</evidence>
<evidence type="ECO:0000313" key="6">
    <source>
        <dbReference type="Proteomes" id="UP001238163"/>
    </source>
</evidence>
<dbReference type="InterPro" id="IPR000917">
    <property type="entry name" value="Sulfatase_N"/>
</dbReference>
<dbReference type="Pfam" id="PF00884">
    <property type="entry name" value="Sulfatase"/>
    <property type="match status" value="1"/>
</dbReference>
<dbReference type="SUPFAM" id="SSF53649">
    <property type="entry name" value="Alkaline phosphatase-like"/>
    <property type="match status" value="1"/>
</dbReference>
<dbReference type="EC" id="3.1.6.-" evidence="5"/>
<accession>A0AAE3VD67</accession>
<gene>
    <name evidence="5" type="ORF">J3R75_000439</name>
</gene>
<dbReference type="PANTHER" id="PTHR45953:SF1">
    <property type="entry name" value="IDURONATE 2-SULFATASE"/>
    <property type="match status" value="1"/>
</dbReference>
<evidence type="ECO:0000256" key="3">
    <source>
        <dbReference type="ARBA" id="ARBA00022801"/>
    </source>
</evidence>
<organism evidence="5 6">
    <name type="scientific">Oligosphaera ethanolica</name>
    <dbReference type="NCBI Taxonomy" id="760260"/>
    <lineage>
        <taxon>Bacteria</taxon>
        <taxon>Pseudomonadati</taxon>
        <taxon>Lentisphaerota</taxon>
        <taxon>Oligosphaeria</taxon>
        <taxon>Oligosphaerales</taxon>
        <taxon>Oligosphaeraceae</taxon>
        <taxon>Oligosphaera</taxon>
    </lineage>
</organism>
<evidence type="ECO:0000256" key="2">
    <source>
        <dbReference type="ARBA" id="ARBA00022723"/>
    </source>
</evidence>
<keyword evidence="6" id="KW-1185">Reference proteome</keyword>
<comment type="caution">
    <text evidence="5">The sequence shown here is derived from an EMBL/GenBank/DDBJ whole genome shotgun (WGS) entry which is preliminary data.</text>
</comment>
<dbReference type="PANTHER" id="PTHR45953">
    <property type="entry name" value="IDURONATE 2-SULFATASE"/>
    <property type="match status" value="1"/>
</dbReference>
<dbReference type="GO" id="GO:0005737">
    <property type="term" value="C:cytoplasm"/>
    <property type="evidence" value="ECO:0007669"/>
    <property type="project" value="TreeGrafter"/>
</dbReference>
<dbReference type="InterPro" id="IPR024607">
    <property type="entry name" value="Sulfatase_CS"/>
</dbReference>
<proteinExistence type="inferred from homology"/>
<protein>
    <submittedName>
        <fullName evidence="5">Sulfatase</fullName>
        <ecNumber evidence="5">3.1.6.-</ecNumber>
    </submittedName>
</protein>
<feature type="domain" description="Sulfatase N-terminal" evidence="4">
    <location>
        <begin position="3"/>
        <end position="407"/>
    </location>
</feature>
<dbReference type="Gene3D" id="3.40.720.10">
    <property type="entry name" value="Alkaline Phosphatase, subunit A"/>
    <property type="match status" value="1"/>
</dbReference>
<reference evidence="5" key="1">
    <citation type="submission" date="2023-07" db="EMBL/GenBank/DDBJ databases">
        <title>Genomic Encyclopedia of Type Strains, Phase IV (KMG-IV): sequencing the most valuable type-strain genomes for metagenomic binning, comparative biology and taxonomic classification.</title>
        <authorList>
            <person name="Goeker M."/>
        </authorList>
    </citation>
    <scope>NUCLEOTIDE SEQUENCE</scope>
    <source>
        <strain evidence="5">DSM 24202</strain>
    </source>
</reference>